<accession>A0A3P1BZI9</accession>
<proteinExistence type="predicted"/>
<comment type="caution">
    <text evidence="1">The sequence shown here is derived from an EMBL/GenBank/DDBJ whole genome shotgun (WGS) entry which is preliminary data.</text>
</comment>
<reference evidence="1 2" key="1">
    <citation type="submission" date="2018-11" db="EMBL/GenBank/DDBJ databases">
        <authorList>
            <person name="Zhou Z."/>
            <person name="Wang G."/>
        </authorList>
    </citation>
    <scope>NUCLEOTIDE SEQUENCE [LARGE SCALE GENOMIC DNA]</scope>
    <source>
        <strain evidence="1 2">KCTC52004</strain>
    </source>
</reference>
<keyword evidence="2" id="KW-1185">Reference proteome</keyword>
<dbReference type="AlphaFoldDB" id="A0A3P1BZI9"/>
<dbReference type="EMBL" id="RQJO01000007">
    <property type="protein sequence ID" value="RRB06276.1"/>
    <property type="molecule type" value="Genomic_DNA"/>
</dbReference>
<evidence type="ECO:0000313" key="1">
    <source>
        <dbReference type="EMBL" id="RRB06276.1"/>
    </source>
</evidence>
<dbReference type="Proteomes" id="UP000271925">
    <property type="component" value="Unassembled WGS sequence"/>
</dbReference>
<organism evidence="1 2">
    <name type="scientific">Larkinella rosea</name>
    <dbReference type="NCBI Taxonomy" id="2025312"/>
    <lineage>
        <taxon>Bacteria</taxon>
        <taxon>Pseudomonadati</taxon>
        <taxon>Bacteroidota</taxon>
        <taxon>Cytophagia</taxon>
        <taxon>Cytophagales</taxon>
        <taxon>Spirosomataceae</taxon>
        <taxon>Larkinella</taxon>
    </lineage>
</organism>
<dbReference type="RefSeq" id="WP_124868898.1">
    <property type="nucleotide sequence ID" value="NZ_RQJO01000007.1"/>
</dbReference>
<name>A0A3P1BZI9_9BACT</name>
<gene>
    <name evidence="1" type="ORF">EHT25_00270</name>
</gene>
<evidence type="ECO:0000313" key="2">
    <source>
        <dbReference type="Proteomes" id="UP000271925"/>
    </source>
</evidence>
<sequence>MALGVQNLNGWPATGRIAFAAGQQWPEKRHGKGVEALEYTKLIRKAQVGDLRLSVFAAKVCQSTVF</sequence>
<protein>
    <submittedName>
        <fullName evidence="1">Uncharacterized protein</fullName>
    </submittedName>
</protein>